<dbReference type="PANTHER" id="PTHR19338">
    <property type="entry name" value="TRANSLOCASE OF INNER MITOCHONDRIAL MEMBRANE 13 HOMOLOG"/>
    <property type="match status" value="1"/>
</dbReference>
<dbReference type="eggNOG" id="KOG4658">
    <property type="taxonomic scope" value="Eukaryota"/>
</dbReference>
<evidence type="ECO:0000259" key="5">
    <source>
        <dbReference type="Pfam" id="PF18052"/>
    </source>
</evidence>
<dbReference type="InterPro" id="IPR038005">
    <property type="entry name" value="RX-like_CC"/>
</dbReference>
<dbReference type="CDD" id="cd14798">
    <property type="entry name" value="RX-CC_like"/>
    <property type="match status" value="1"/>
</dbReference>
<dbReference type="HOGENOM" id="CLU_000837_9_4_1"/>
<feature type="domain" description="NB-ARC" evidence="4">
    <location>
        <begin position="155"/>
        <end position="277"/>
    </location>
</feature>
<dbReference type="AlphaFoldDB" id="D7MM43"/>
<dbReference type="STRING" id="81972.D7MM43"/>
<dbReference type="Gene3D" id="3.40.50.300">
    <property type="entry name" value="P-loop containing nucleotide triphosphate hydrolases"/>
    <property type="match status" value="1"/>
</dbReference>
<dbReference type="GO" id="GO:0006952">
    <property type="term" value="P:defense response"/>
    <property type="evidence" value="ECO:0007669"/>
    <property type="project" value="UniProtKB-KW"/>
</dbReference>
<keyword evidence="7" id="KW-1185">Reference proteome</keyword>
<evidence type="ECO:0000259" key="4">
    <source>
        <dbReference type="Pfam" id="PF00931"/>
    </source>
</evidence>
<keyword evidence="2" id="KW-0547">Nucleotide-binding</keyword>
<dbReference type="InterPro" id="IPR041118">
    <property type="entry name" value="Rx_N"/>
</dbReference>
<feature type="domain" description="Disease resistance N-terminal" evidence="5">
    <location>
        <begin position="35"/>
        <end position="79"/>
    </location>
</feature>
<dbReference type="Gene3D" id="1.20.5.4130">
    <property type="match status" value="1"/>
</dbReference>
<dbReference type="EMBL" id="GL348720">
    <property type="protein sequence ID" value="EFH40169.1"/>
    <property type="molecule type" value="Genomic_DNA"/>
</dbReference>
<name>D7MM43_ARALL</name>
<dbReference type="Pfam" id="PF18052">
    <property type="entry name" value="Rx_N"/>
    <property type="match status" value="1"/>
</dbReference>
<evidence type="ECO:0000313" key="6">
    <source>
        <dbReference type="EMBL" id="EFH40169.1"/>
    </source>
</evidence>
<proteinExistence type="predicted"/>
<dbReference type="GO" id="GO:0043531">
    <property type="term" value="F:ADP binding"/>
    <property type="evidence" value="ECO:0007669"/>
    <property type="project" value="InterPro"/>
</dbReference>
<dbReference type="InterPro" id="IPR027417">
    <property type="entry name" value="P-loop_NTPase"/>
</dbReference>
<dbReference type="SUPFAM" id="SSF52540">
    <property type="entry name" value="P-loop containing nucleoside triphosphate hydrolases"/>
    <property type="match status" value="1"/>
</dbReference>
<protein>
    <submittedName>
        <fullName evidence="6">Predicted protein</fullName>
    </submittedName>
</protein>
<organism evidence="7">
    <name type="scientific">Arabidopsis lyrata subsp. lyrata</name>
    <name type="common">Lyre-leaved rock-cress</name>
    <dbReference type="NCBI Taxonomy" id="81972"/>
    <lineage>
        <taxon>Eukaryota</taxon>
        <taxon>Viridiplantae</taxon>
        <taxon>Streptophyta</taxon>
        <taxon>Embryophyta</taxon>
        <taxon>Tracheophyta</taxon>
        <taxon>Spermatophyta</taxon>
        <taxon>Magnoliopsida</taxon>
        <taxon>eudicotyledons</taxon>
        <taxon>Gunneridae</taxon>
        <taxon>Pentapetalae</taxon>
        <taxon>rosids</taxon>
        <taxon>malvids</taxon>
        <taxon>Brassicales</taxon>
        <taxon>Brassicaceae</taxon>
        <taxon>Camelineae</taxon>
        <taxon>Arabidopsis</taxon>
    </lineage>
</organism>
<dbReference type="PANTHER" id="PTHR19338:SF66">
    <property type="entry name" value="NB-ARC DOMAIN-CONTAINING PROTEIN"/>
    <property type="match status" value="1"/>
</dbReference>
<dbReference type="InterPro" id="IPR002182">
    <property type="entry name" value="NB-ARC"/>
</dbReference>
<dbReference type="PRINTS" id="PR00364">
    <property type="entry name" value="DISEASERSIST"/>
</dbReference>
<sequence length="296" mass="34395">MVEKLCSDTENETHISNRLIACFTSFLTRNSIGFDAKKHGSERVRNFLEDVKDLVYDAEDILESYVLNKSRAKEKGIKKHVRRLACFLTDRRKVASEIEGITKRISEVIGDMQSLGIQQIIDGGRSLSLQDRQREQREIRQTFAKSPDHDLVGVEQSVEELVGHLVENDKIQVVSISGMGGIGKSTLARQVFHHDIVRRHFDGFAWVYVSQQFTQTYVWQRILQELRPHDGEILQMDEYALQGKLFQLLQTGRYLVVLDDVWKKEDWDRIKAVFPQQRGELLWYIYEALSLFSSYK</sequence>
<dbReference type="FunFam" id="3.40.50.300:FF:001091">
    <property type="entry name" value="Probable disease resistance protein At1g61300"/>
    <property type="match status" value="1"/>
</dbReference>
<reference evidence="7" key="1">
    <citation type="journal article" date="2011" name="Nat. Genet.">
        <title>The Arabidopsis lyrata genome sequence and the basis of rapid genome size change.</title>
        <authorList>
            <person name="Hu T.T."/>
            <person name="Pattyn P."/>
            <person name="Bakker E.G."/>
            <person name="Cao J."/>
            <person name="Cheng J.-F."/>
            <person name="Clark R.M."/>
            <person name="Fahlgren N."/>
            <person name="Fawcett J.A."/>
            <person name="Grimwood J."/>
            <person name="Gundlach H."/>
            <person name="Haberer G."/>
            <person name="Hollister J.D."/>
            <person name="Ossowski S."/>
            <person name="Ottilar R.P."/>
            <person name="Salamov A.A."/>
            <person name="Schneeberger K."/>
            <person name="Spannagl M."/>
            <person name="Wang X."/>
            <person name="Yang L."/>
            <person name="Nasrallah M.E."/>
            <person name="Bergelson J."/>
            <person name="Carrington J.C."/>
            <person name="Gaut B.S."/>
            <person name="Schmutz J."/>
            <person name="Mayer K.F.X."/>
            <person name="Van de Peer Y."/>
            <person name="Grigoriev I.V."/>
            <person name="Nordborg M."/>
            <person name="Weigel D."/>
            <person name="Guo Y.-L."/>
        </authorList>
    </citation>
    <scope>NUCLEOTIDE SEQUENCE [LARGE SCALE GENOMIC DNA]</scope>
    <source>
        <strain evidence="7">cv. MN47</strain>
    </source>
</reference>
<evidence type="ECO:0000256" key="1">
    <source>
        <dbReference type="ARBA" id="ARBA00022737"/>
    </source>
</evidence>
<evidence type="ECO:0000256" key="3">
    <source>
        <dbReference type="ARBA" id="ARBA00022821"/>
    </source>
</evidence>
<dbReference type="Pfam" id="PF00931">
    <property type="entry name" value="NB-ARC"/>
    <property type="match status" value="1"/>
</dbReference>
<keyword evidence="1" id="KW-0677">Repeat</keyword>
<evidence type="ECO:0000256" key="2">
    <source>
        <dbReference type="ARBA" id="ARBA00022741"/>
    </source>
</evidence>
<accession>D7MM43</accession>
<gene>
    <name evidence="6" type="ORF">ARALYDRAFT_684299</name>
</gene>
<keyword evidence="3" id="KW-0611">Plant defense</keyword>
<evidence type="ECO:0000313" key="7">
    <source>
        <dbReference type="Proteomes" id="UP000008694"/>
    </source>
</evidence>
<dbReference type="Gramene" id="Al_scaffold_0008_1119">
    <property type="protein sequence ID" value="Al_scaffold_0008_1119"/>
    <property type="gene ID" value="Al_scaffold_0008_1119"/>
</dbReference>
<dbReference type="Proteomes" id="UP000008694">
    <property type="component" value="Unassembled WGS sequence"/>
</dbReference>